<evidence type="ECO:0000313" key="23">
    <source>
        <dbReference type="Proteomes" id="UP001230051"/>
    </source>
</evidence>
<dbReference type="FunFam" id="2.60.40.10:FF:000342">
    <property type="entry name" value="Junctional adhesion molecule A"/>
    <property type="match status" value="1"/>
</dbReference>
<evidence type="ECO:0000256" key="11">
    <source>
        <dbReference type="ARBA" id="ARBA00022949"/>
    </source>
</evidence>
<organism evidence="22 23">
    <name type="scientific">Acipenser oxyrinchus oxyrinchus</name>
    <dbReference type="NCBI Taxonomy" id="40147"/>
    <lineage>
        <taxon>Eukaryota</taxon>
        <taxon>Metazoa</taxon>
        <taxon>Chordata</taxon>
        <taxon>Craniata</taxon>
        <taxon>Vertebrata</taxon>
        <taxon>Euteleostomi</taxon>
        <taxon>Actinopterygii</taxon>
        <taxon>Chondrostei</taxon>
        <taxon>Acipenseriformes</taxon>
        <taxon>Acipenseridae</taxon>
        <taxon>Acipenser</taxon>
    </lineage>
</organism>
<keyword evidence="12 19" id="KW-1133">Transmembrane helix</keyword>
<dbReference type="GO" id="GO:0007155">
    <property type="term" value="P:cell adhesion"/>
    <property type="evidence" value="ECO:0007669"/>
    <property type="project" value="InterPro"/>
</dbReference>
<evidence type="ECO:0000256" key="19">
    <source>
        <dbReference type="SAM" id="Phobius"/>
    </source>
</evidence>
<keyword evidence="23" id="KW-1185">Reference proteome</keyword>
<dbReference type="Pfam" id="PF07686">
    <property type="entry name" value="V-set"/>
    <property type="match status" value="1"/>
</dbReference>
<dbReference type="SMART" id="SM00409">
    <property type="entry name" value="IG"/>
    <property type="match status" value="2"/>
</dbReference>
<dbReference type="Proteomes" id="UP001230051">
    <property type="component" value="Unassembled WGS sequence"/>
</dbReference>
<dbReference type="SMART" id="SM00408">
    <property type="entry name" value="IGc2"/>
    <property type="match status" value="2"/>
</dbReference>
<dbReference type="SUPFAM" id="SSF48726">
    <property type="entry name" value="Immunoglobulin"/>
    <property type="match status" value="2"/>
</dbReference>
<dbReference type="PANTHER" id="PTHR45113">
    <property type="entry name" value="JUNCTIONAL ADHESION MOLECULE A"/>
    <property type="match status" value="1"/>
</dbReference>
<evidence type="ECO:0000256" key="4">
    <source>
        <dbReference type="ARBA" id="ARBA00016608"/>
    </source>
</evidence>
<evidence type="ECO:0000256" key="14">
    <source>
        <dbReference type="ARBA" id="ARBA00023157"/>
    </source>
</evidence>
<dbReference type="InterPro" id="IPR036179">
    <property type="entry name" value="Ig-like_dom_sf"/>
</dbReference>
<dbReference type="InterPro" id="IPR003598">
    <property type="entry name" value="Ig_sub2"/>
</dbReference>
<comment type="subunit">
    <text evidence="18">Interacts with the ninth PDZ domain of MPDZ. Interacts with the first PDZ domain of PARD3. The association between PARD3 and PARD6B probably disrupts this interaction. Interacts with ITGAL (via I-domain). Interacts with CD151.</text>
</comment>
<dbReference type="PANTHER" id="PTHR45113:SF1">
    <property type="entry name" value="JUNCTIONAL ADHESION MOLECULE A"/>
    <property type="match status" value="1"/>
</dbReference>
<keyword evidence="5" id="KW-0796">Tight junction</keyword>
<gene>
    <name evidence="22" type="primary">F11R</name>
    <name evidence="22" type="ORF">AOXY_G26031</name>
</gene>
<comment type="caution">
    <text evidence="22">The sequence shown here is derived from an EMBL/GenBank/DDBJ whole genome shotgun (WGS) entry which is preliminary data.</text>
</comment>
<evidence type="ECO:0000259" key="21">
    <source>
        <dbReference type="PROSITE" id="PS50835"/>
    </source>
</evidence>
<evidence type="ECO:0000256" key="5">
    <source>
        <dbReference type="ARBA" id="ARBA00022427"/>
    </source>
</evidence>
<name>A0AAD8CSL5_ACIOX</name>
<dbReference type="InterPro" id="IPR013106">
    <property type="entry name" value="Ig_V-set"/>
</dbReference>
<dbReference type="PROSITE" id="PS50835">
    <property type="entry name" value="IG_LIKE"/>
    <property type="match status" value="2"/>
</dbReference>
<dbReference type="GO" id="GO:0090559">
    <property type="term" value="P:regulation of membrane permeability"/>
    <property type="evidence" value="ECO:0007669"/>
    <property type="project" value="TreeGrafter"/>
</dbReference>
<dbReference type="AlphaFoldDB" id="A0AAD8CSL5"/>
<dbReference type="InterPro" id="IPR003599">
    <property type="entry name" value="Ig_sub"/>
</dbReference>
<dbReference type="Pfam" id="PF13927">
    <property type="entry name" value="Ig_3"/>
    <property type="match status" value="1"/>
</dbReference>
<evidence type="ECO:0000256" key="9">
    <source>
        <dbReference type="ARBA" id="ARBA00022729"/>
    </source>
</evidence>
<comment type="subcellular location">
    <subcellularLocation>
        <location evidence="2">Cell junction</location>
        <location evidence="2">Tight junction</location>
    </subcellularLocation>
    <subcellularLocation>
        <location evidence="1">Cell membrane</location>
        <topology evidence="1">Single-pass type I membrane protein</topology>
    </subcellularLocation>
</comment>
<accession>A0AAD8CSL5</accession>
<feature type="domain" description="Ig-like" evidence="21">
    <location>
        <begin position="24"/>
        <end position="120"/>
    </location>
</feature>
<feature type="chain" id="PRO_5041983364" description="Junctional adhesion molecule A" evidence="20">
    <location>
        <begin position="26"/>
        <end position="297"/>
    </location>
</feature>
<keyword evidence="9 20" id="KW-0732">Signal</keyword>
<evidence type="ECO:0000256" key="13">
    <source>
        <dbReference type="ARBA" id="ARBA00023136"/>
    </source>
</evidence>
<comment type="similarity">
    <text evidence="3">Belongs to the immunoglobulin superfamily.</text>
</comment>
<feature type="domain" description="Ig-like" evidence="21">
    <location>
        <begin position="129"/>
        <end position="223"/>
    </location>
</feature>
<evidence type="ECO:0000256" key="8">
    <source>
        <dbReference type="ARBA" id="ARBA00022692"/>
    </source>
</evidence>
<dbReference type="GO" id="GO:0005923">
    <property type="term" value="C:bicellular tight junction"/>
    <property type="evidence" value="ECO:0007669"/>
    <property type="project" value="UniProtKB-SubCell"/>
</dbReference>
<keyword evidence="6" id="KW-1003">Cell membrane</keyword>
<evidence type="ECO:0000256" key="7">
    <source>
        <dbReference type="ARBA" id="ARBA00022553"/>
    </source>
</evidence>
<reference evidence="22" key="1">
    <citation type="submission" date="2022-02" db="EMBL/GenBank/DDBJ databases">
        <title>Atlantic sturgeon de novo genome assembly.</title>
        <authorList>
            <person name="Stock M."/>
            <person name="Klopp C."/>
            <person name="Guiguen Y."/>
            <person name="Cabau C."/>
            <person name="Parinello H."/>
            <person name="Santidrian Yebra-Pimentel E."/>
            <person name="Kuhl H."/>
            <person name="Dirks R.P."/>
            <person name="Guessner J."/>
            <person name="Wuertz S."/>
            <person name="Du K."/>
            <person name="Schartl M."/>
        </authorList>
    </citation>
    <scope>NUCLEOTIDE SEQUENCE</scope>
    <source>
        <strain evidence="22">STURGEONOMICS-FGT-2020</strain>
        <tissue evidence="22">Whole blood</tissue>
    </source>
</reference>
<keyword evidence="11" id="KW-0965">Cell junction</keyword>
<evidence type="ECO:0000256" key="3">
    <source>
        <dbReference type="ARBA" id="ARBA00008637"/>
    </source>
</evidence>
<keyword evidence="7" id="KW-0597">Phosphoprotein</keyword>
<evidence type="ECO:0000313" key="22">
    <source>
        <dbReference type="EMBL" id="KAK1155961.1"/>
    </source>
</evidence>
<protein>
    <recommendedName>
        <fullName evidence="4">Junctional adhesion molecule A</fullName>
    </recommendedName>
    <alternativeName>
        <fullName evidence="17">Junctional adhesion molecule 1</fullName>
    </alternativeName>
</protein>
<dbReference type="GO" id="GO:0090557">
    <property type="term" value="P:establishment of endothelial intestinal barrier"/>
    <property type="evidence" value="ECO:0007669"/>
    <property type="project" value="TreeGrafter"/>
</dbReference>
<keyword evidence="13 19" id="KW-0472">Membrane</keyword>
<dbReference type="Gene3D" id="2.60.40.10">
    <property type="entry name" value="Immunoglobulins"/>
    <property type="match status" value="2"/>
</dbReference>
<evidence type="ECO:0000256" key="10">
    <source>
        <dbReference type="ARBA" id="ARBA00022737"/>
    </source>
</evidence>
<keyword evidence="8 19" id="KW-0812">Transmembrane</keyword>
<proteinExistence type="inferred from homology"/>
<keyword evidence="15" id="KW-0325">Glycoprotein</keyword>
<dbReference type="GO" id="GO:0050892">
    <property type="term" value="P:intestinal absorption"/>
    <property type="evidence" value="ECO:0007669"/>
    <property type="project" value="TreeGrafter"/>
</dbReference>
<evidence type="ECO:0000256" key="17">
    <source>
        <dbReference type="ARBA" id="ARBA00030590"/>
    </source>
</evidence>
<keyword evidence="16" id="KW-0393">Immunoglobulin domain</keyword>
<dbReference type="InterPro" id="IPR007110">
    <property type="entry name" value="Ig-like_dom"/>
</dbReference>
<keyword evidence="10" id="KW-0677">Repeat</keyword>
<sequence length="297" mass="32037">MARGSSLKALASAFLSLLLAATASSYSITSKSEKVSVPENAAADLSCEYSADFGDPRVEWKLETSKGIEFVFYNNQPTAAYVGRIERYPGGLRFSKVTRKDNGVYTCEVTSGGYAEKKIQLIVQVPPSPPVCSVPTSSTTGSQVTLTCSDKDASPKPTYQWFRNKVPVPNSPKQIAAFQNSSYTFDPSTGTLTFQPVAKIDSGEYYCQAQNGIGQPSSCGAVRMEVGDVNVGGIVAAVIIVTLVIAVIGLALWYAHRKGYLPSVCLRKPKVVYSVPPVRDTDPEDDVDFRQKSSFLV</sequence>
<dbReference type="EMBL" id="JAGXEW010000028">
    <property type="protein sequence ID" value="KAK1155961.1"/>
    <property type="molecule type" value="Genomic_DNA"/>
</dbReference>
<evidence type="ECO:0000256" key="15">
    <source>
        <dbReference type="ARBA" id="ARBA00023180"/>
    </source>
</evidence>
<evidence type="ECO:0000256" key="6">
    <source>
        <dbReference type="ARBA" id="ARBA00022475"/>
    </source>
</evidence>
<evidence type="ECO:0000256" key="2">
    <source>
        <dbReference type="ARBA" id="ARBA00004435"/>
    </source>
</evidence>
<evidence type="ECO:0000256" key="1">
    <source>
        <dbReference type="ARBA" id="ARBA00004251"/>
    </source>
</evidence>
<evidence type="ECO:0000256" key="12">
    <source>
        <dbReference type="ARBA" id="ARBA00022989"/>
    </source>
</evidence>
<dbReference type="InterPro" id="IPR013783">
    <property type="entry name" value="Ig-like_fold"/>
</dbReference>
<keyword evidence="14" id="KW-1015">Disulfide bond</keyword>
<evidence type="ECO:0000256" key="18">
    <source>
        <dbReference type="ARBA" id="ARBA00046718"/>
    </source>
</evidence>
<evidence type="ECO:0000256" key="20">
    <source>
        <dbReference type="SAM" id="SignalP"/>
    </source>
</evidence>
<evidence type="ECO:0000256" key="16">
    <source>
        <dbReference type="ARBA" id="ARBA00023319"/>
    </source>
</evidence>
<dbReference type="GO" id="GO:0005886">
    <property type="term" value="C:plasma membrane"/>
    <property type="evidence" value="ECO:0007669"/>
    <property type="project" value="UniProtKB-SubCell"/>
</dbReference>
<feature type="signal peptide" evidence="20">
    <location>
        <begin position="1"/>
        <end position="25"/>
    </location>
</feature>
<dbReference type="InterPro" id="IPR042456">
    <property type="entry name" value="F11R"/>
</dbReference>
<feature type="transmembrane region" description="Helical" evidence="19">
    <location>
        <begin position="231"/>
        <end position="254"/>
    </location>
</feature>